<evidence type="ECO:0000313" key="2">
    <source>
        <dbReference type="Proteomes" id="UP001596137"/>
    </source>
</evidence>
<name>A0ABW1NQC2_9ACTN</name>
<accession>A0ABW1NQC2</accession>
<sequence>MPTFRTPEPIKAEITLAVGEVAIIAGDRDDTVVTVAPYDPELPLDVKAAREVDVSYTADGLRIRQGHPWRHRYGRDSAPGTVSITVELPSGSEVRGKAYLGTIRGEGLLGRCRFTAYSGQLQLAAVGGDLRARSNNGSILVQRADANVDARTKVGNIVVGEVLRGTVDLVTQVGEVEVGVHPDSTADLNARSRLGRVRNTLPAGRRPASAAATVRIRARTSLDDIIIRRS</sequence>
<dbReference type="EMBL" id="JBHSRF010000059">
    <property type="protein sequence ID" value="MFC6085311.1"/>
    <property type="molecule type" value="Genomic_DNA"/>
</dbReference>
<evidence type="ECO:0008006" key="3">
    <source>
        <dbReference type="Google" id="ProtNLM"/>
    </source>
</evidence>
<organism evidence="1 2">
    <name type="scientific">Sphaerisporangium aureirubrum</name>
    <dbReference type="NCBI Taxonomy" id="1544736"/>
    <lineage>
        <taxon>Bacteria</taxon>
        <taxon>Bacillati</taxon>
        <taxon>Actinomycetota</taxon>
        <taxon>Actinomycetes</taxon>
        <taxon>Streptosporangiales</taxon>
        <taxon>Streptosporangiaceae</taxon>
        <taxon>Sphaerisporangium</taxon>
    </lineage>
</organism>
<proteinExistence type="predicted"/>
<reference evidence="2" key="1">
    <citation type="journal article" date="2019" name="Int. J. Syst. Evol. Microbiol.">
        <title>The Global Catalogue of Microorganisms (GCM) 10K type strain sequencing project: providing services to taxonomists for standard genome sequencing and annotation.</title>
        <authorList>
            <consortium name="The Broad Institute Genomics Platform"/>
            <consortium name="The Broad Institute Genome Sequencing Center for Infectious Disease"/>
            <person name="Wu L."/>
            <person name="Ma J."/>
        </authorList>
    </citation>
    <scope>NUCLEOTIDE SEQUENCE [LARGE SCALE GENOMIC DNA]</scope>
    <source>
        <strain evidence="2">JCM 30346</strain>
    </source>
</reference>
<keyword evidence="2" id="KW-1185">Reference proteome</keyword>
<protein>
    <recommendedName>
        <fullName evidence="3">Adhesin domain-containing protein</fullName>
    </recommendedName>
</protein>
<comment type="caution">
    <text evidence="1">The sequence shown here is derived from an EMBL/GenBank/DDBJ whole genome shotgun (WGS) entry which is preliminary data.</text>
</comment>
<dbReference type="Proteomes" id="UP001596137">
    <property type="component" value="Unassembled WGS sequence"/>
</dbReference>
<dbReference type="RefSeq" id="WP_380759313.1">
    <property type="nucleotide sequence ID" value="NZ_JBHSRF010000059.1"/>
</dbReference>
<evidence type="ECO:0000313" key="1">
    <source>
        <dbReference type="EMBL" id="MFC6085311.1"/>
    </source>
</evidence>
<gene>
    <name evidence="1" type="ORF">ACFP1K_29385</name>
</gene>